<dbReference type="EC" id="2.4.1.14" evidence="2"/>
<reference evidence="10" key="1">
    <citation type="submission" date="2021-01" db="EMBL/GenBank/DDBJ databases">
        <authorList>
            <person name="Corre E."/>
            <person name="Pelletier E."/>
            <person name="Niang G."/>
            <person name="Scheremetjew M."/>
            <person name="Finn R."/>
            <person name="Kale V."/>
            <person name="Holt S."/>
            <person name="Cochrane G."/>
            <person name="Meng A."/>
            <person name="Brown T."/>
            <person name="Cohen L."/>
        </authorList>
    </citation>
    <scope>NUCLEOTIDE SEQUENCE</scope>
    <source>
        <strain evidence="10">CCMP1320</strain>
    </source>
</reference>
<feature type="domain" description="Glycosyl transferase family 1" evidence="8">
    <location>
        <begin position="633"/>
        <end position="809"/>
    </location>
</feature>
<feature type="domain" description="Sucrose synthase first GT-B" evidence="9">
    <location>
        <begin position="354"/>
        <end position="516"/>
    </location>
</feature>
<dbReference type="GO" id="GO:0046524">
    <property type="term" value="F:sucrose-phosphate synthase activity"/>
    <property type="evidence" value="ECO:0007669"/>
    <property type="project" value="UniProtKB-EC"/>
</dbReference>
<comment type="similarity">
    <text evidence="1">Belongs to the glycosyltransferase 1 family.</text>
</comment>
<proteinExistence type="inferred from homology"/>
<evidence type="ECO:0000256" key="3">
    <source>
        <dbReference type="ARBA" id="ARBA00022676"/>
    </source>
</evidence>
<evidence type="ECO:0000313" key="10">
    <source>
        <dbReference type="EMBL" id="CAE0492113.1"/>
    </source>
</evidence>
<evidence type="ECO:0000256" key="1">
    <source>
        <dbReference type="ARBA" id="ARBA00006530"/>
    </source>
</evidence>
<feature type="compositionally biased region" description="Basic and acidic residues" evidence="7">
    <location>
        <begin position="921"/>
        <end position="930"/>
    </location>
</feature>
<dbReference type="Pfam" id="PF00862">
    <property type="entry name" value="GT-B_Sucrose_synth"/>
    <property type="match status" value="1"/>
</dbReference>
<organism evidence="10">
    <name type="scientific">Dunaliella tertiolecta</name>
    <name type="common">Green alga</name>
    <dbReference type="NCBI Taxonomy" id="3047"/>
    <lineage>
        <taxon>Eukaryota</taxon>
        <taxon>Viridiplantae</taxon>
        <taxon>Chlorophyta</taxon>
        <taxon>core chlorophytes</taxon>
        <taxon>Chlorophyceae</taxon>
        <taxon>CS clade</taxon>
        <taxon>Chlamydomonadales</taxon>
        <taxon>Dunaliellaceae</taxon>
        <taxon>Dunaliella</taxon>
    </lineage>
</organism>
<feature type="region of interest" description="Disordered" evidence="7">
    <location>
        <begin position="953"/>
        <end position="990"/>
    </location>
</feature>
<dbReference type="Gene3D" id="3.40.50.2000">
    <property type="entry name" value="Glycogen Phosphorylase B"/>
    <property type="match status" value="2"/>
</dbReference>
<dbReference type="EMBL" id="HBIP01012637">
    <property type="protein sequence ID" value="CAE0492113.1"/>
    <property type="molecule type" value="Transcribed_RNA"/>
</dbReference>
<dbReference type="PANTHER" id="PTHR46039">
    <property type="entry name" value="SUCROSE-PHOSPHATE SYNTHASE 3-RELATED"/>
    <property type="match status" value="1"/>
</dbReference>
<evidence type="ECO:0000256" key="2">
    <source>
        <dbReference type="ARBA" id="ARBA00012536"/>
    </source>
</evidence>
<feature type="region of interest" description="Disordered" evidence="7">
    <location>
        <begin position="154"/>
        <end position="201"/>
    </location>
</feature>
<evidence type="ECO:0000256" key="4">
    <source>
        <dbReference type="ARBA" id="ARBA00022679"/>
    </source>
</evidence>
<keyword evidence="3" id="KW-0328">Glycosyltransferase</keyword>
<gene>
    <name evidence="10" type="ORF">DTER00134_LOCUS7186</name>
</gene>
<comment type="function">
    <text evidence="5">Plays a role in photosynthetic sucrose synthesis by catalyzing the rate-limiting step of sucrose biosynthesis from UDP-glucose and fructose- 6-phosphate. Involved in the regulation of carbon partitioning in the leaves of plants. May regulate the synthesis of sucrose and therefore play a major role as a limiting factor in the export of photoassimilates out of the leaf. Plays a role for sucrose availability that is essential for plant growth and fiber elongation.</text>
</comment>
<protein>
    <recommendedName>
        <fullName evidence="2">sucrose-phosphate synthase</fullName>
        <ecNumber evidence="2">2.4.1.14</ecNumber>
    </recommendedName>
</protein>
<evidence type="ECO:0000256" key="7">
    <source>
        <dbReference type="SAM" id="MobiDB-lite"/>
    </source>
</evidence>
<feature type="region of interest" description="Disordered" evidence="7">
    <location>
        <begin position="901"/>
        <end position="932"/>
    </location>
</feature>
<feature type="compositionally biased region" description="Polar residues" evidence="7">
    <location>
        <begin position="964"/>
        <end position="974"/>
    </location>
</feature>
<evidence type="ECO:0000256" key="5">
    <source>
        <dbReference type="ARBA" id="ARBA00024883"/>
    </source>
</evidence>
<dbReference type="InterPro" id="IPR000368">
    <property type="entry name" value="Sucrose_synth_GT-B1"/>
</dbReference>
<evidence type="ECO:0000259" key="9">
    <source>
        <dbReference type="Pfam" id="PF00862"/>
    </source>
</evidence>
<dbReference type="InterPro" id="IPR044161">
    <property type="entry name" value="SPS"/>
</dbReference>
<feature type="region of interest" description="Disordered" evidence="7">
    <location>
        <begin position="556"/>
        <end position="607"/>
    </location>
</feature>
<evidence type="ECO:0000259" key="8">
    <source>
        <dbReference type="Pfam" id="PF00534"/>
    </source>
</evidence>
<comment type="catalytic activity">
    <reaction evidence="6">
        <text>beta-D-fructose 6-phosphate + UDP-alpha-D-glucose = sucrose 6(F)-phosphate + UDP + H(+)</text>
        <dbReference type="Rhea" id="RHEA:22172"/>
        <dbReference type="ChEBI" id="CHEBI:15378"/>
        <dbReference type="ChEBI" id="CHEBI:57634"/>
        <dbReference type="ChEBI" id="CHEBI:57723"/>
        <dbReference type="ChEBI" id="CHEBI:58223"/>
        <dbReference type="ChEBI" id="CHEBI:58885"/>
        <dbReference type="EC" id="2.4.1.14"/>
    </reaction>
</comment>
<name>A0A7S3QSW3_DUNTE</name>
<accession>A0A7S3QSW3</accession>
<keyword evidence="4" id="KW-0808">Transferase</keyword>
<sequence length="1439" mass="155409">MSAASANNQWIESYLEALLSKGGLSAEHVEQAPPKEDEAEGKLRIDEDSSVTARFYVHQILSLNEENIRNTWSKISRHPGGAAERDVRMEQLIWRVWALKRRHAGVKEAKKYHHYEEQGAYVPPAFTEHEADTTTRMTIDELNALEREAIEAQRQGEGAKGGGMDTLQEEEVPEAKSDVSWEGVYSKAKPSDQAKSASPFASQRALDQMTGNLSSMSGSDIVQDGVRHAATPSSGTNAMQPDPLLVSRFPRLYIVLISLHGLVRGERMELGRDPDTGGQIKYVVELAKALARIPSVARVDLLTRRICDPSVDASYGEPEEALKLPPMGNQPAVESGADGGMGGAYIVRLPCGPTNVYLKKEDLWPHIREFADNAIAHTTNTLTKLQEGKEGPCELYTIHGHYADAGEVAALMAHTLGVECVLTGHSLGRNKREHLLKSGTIDYKEMEATYRISRRIEGEERALDAVSCVFTSTQQEVAEQWGTYDGYSDQLSAALQLRPCRGYHVPRMAVIPPGLDFSNLKVSMPNDPWEMVLGPNYREFIGSNGHREAISGHNSRANLEGDLELSPKGQLDKSKGGDMKTSGSGTALSSATSQSGSQQEKSSRQNVMAPTALGKSLFGPDEPAIWKQIGRFLRHPGKPVILAMSRPDAKKNVTALVRAYGSSRVLRDLANLVLVLGNRDVIDGMAPGSSRVMNEVLKLIDAYDLYGSVAYPKKHSQSDISDIYLLAAATHGVFVNPALQEPFGLTLIEAAAHGVPTVATTHGGPVDIVATLHNGVLVEPTDVAAIRDSLISIITSAKSWEQYSESGRRNITAYSWPSHCARYLHTIEDQKATSQSEGTIRLHGFAPGGPVSGDHRHMQRTLSLTYDDLGNLARTIAGSRNANSVDVIGDAVTNIMNPQGKEQEHLHTGGSEKSSQGAAAARDEEEKERSCASTMLRAGSMPPVAATTVDLASEAEGQRGNRYRSGTLQISTRGSGLDDKPRSSSAVRVRGDGSIQLREASKGQDSFSRLANQLIPPSPEARHEHFMVLCVDSMTDMEAAAALIKDSLAKGTSNGSHSTHCNLLRKIAGVSPQGELGVGIMCNWTCKDARTVLQQQGVNEKDLAFFVCNAGSLVWHTNMDKDSNAQEGQRAEADKPTLTCDEQWEQHINFRWDSRVVQQVLQRIIDSDVGWGKLAIARDTGDSKTQPAATTSVSMKLSPQSSPLHLMVEVEVLGAVHNPSATPTKAVAQRQPLSLADVGLQLLGAFRRKLRMSGVRAQCVVSPQDLDINPSSTPSASSTKVVLHITPLRCSRALAMRHLAFRFKRPMESAFTVVTFTAPQVPGASTASGSASDLVPADTVFSPERKIQVSEGAASPMLLALRCSDGEDLLGGVQRVVLLPSAHSVASAAGSSQQPQAVPSVCFTVDAGVYTPREVSSKDEAQVEAAAKQPGSRVIVVRE</sequence>
<dbReference type="Pfam" id="PF00534">
    <property type="entry name" value="Glycos_transf_1"/>
    <property type="match status" value="1"/>
</dbReference>
<dbReference type="InterPro" id="IPR001296">
    <property type="entry name" value="Glyco_trans_1"/>
</dbReference>
<dbReference type="SUPFAM" id="SSF53756">
    <property type="entry name" value="UDP-Glycosyltransferase/glycogen phosphorylase"/>
    <property type="match status" value="1"/>
</dbReference>
<dbReference type="PANTHER" id="PTHR46039:SF5">
    <property type="entry name" value="SUCROSE-PHOSPHATE SYNTHASE 3-RELATED"/>
    <property type="match status" value="1"/>
</dbReference>
<feature type="compositionally biased region" description="Low complexity" evidence="7">
    <location>
        <begin position="581"/>
        <end position="599"/>
    </location>
</feature>
<evidence type="ECO:0000256" key="6">
    <source>
        <dbReference type="ARBA" id="ARBA00047471"/>
    </source>
</evidence>